<dbReference type="HOGENOM" id="CLU_1705798_0_0_1"/>
<evidence type="ECO:0000256" key="2">
    <source>
        <dbReference type="SAM" id="SignalP"/>
    </source>
</evidence>
<keyword evidence="1" id="KW-0472">Membrane</keyword>
<name>G0MYG5_CAEBE</name>
<sequence>MKPFKVSLLLLLLVVNVTTLTIHLKYDGNGPLILFIQLSGPAAQNSAENRIDTETENYKMISFYTLTQLLINAAILLVLVHYIMQKYAEELGEEEATAACEASMAGPKIDGFEDLTKYQDEYYDVYNDNEKMVSFADVYEDQEALVTTASLILQ</sequence>
<keyword evidence="2" id="KW-0732">Signal</keyword>
<feature type="chain" id="PRO_5003404300" evidence="2">
    <location>
        <begin position="20"/>
        <end position="154"/>
    </location>
</feature>
<protein>
    <submittedName>
        <fullName evidence="3">Uncharacterized protein</fullName>
    </submittedName>
</protein>
<evidence type="ECO:0000256" key="1">
    <source>
        <dbReference type="SAM" id="Phobius"/>
    </source>
</evidence>
<proteinExistence type="predicted"/>
<feature type="transmembrane region" description="Helical" evidence="1">
    <location>
        <begin position="61"/>
        <end position="83"/>
    </location>
</feature>
<evidence type="ECO:0000313" key="3">
    <source>
        <dbReference type="EMBL" id="EGT47492.1"/>
    </source>
</evidence>
<evidence type="ECO:0000313" key="4">
    <source>
        <dbReference type="Proteomes" id="UP000008068"/>
    </source>
</evidence>
<feature type="signal peptide" evidence="2">
    <location>
        <begin position="1"/>
        <end position="19"/>
    </location>
</feature>
<dbReference type="EMBL" id="GL379820">
    <property type="protein sequence ID" value="EGT47492.1"/>
    <property type="molecule type" value="Genomic_DNA"/>
</dbReference>
<dbReference type="InParanoid" id="G0MYG5"/>
<accession>G0MYG5</accession>
<keyword evidence="4" id="KW-1185">Reference proteome</keyword>
<organism evidence="4">
    <name type="scientific">Caenorhabditis brenneri</name>
    <name type="common">Nematode worm</name>
    <dbReference type="NCBI Taxonomy" id="135651"/>
    <lineage>
        <taxon>Eukaryota</taxon>
        <taxon>Metazoa</taxon>
        <taxon>Ecdysozoa</taxon>
        <taxon>Nematoda</taxon>
        <taxon>Chromadorea</taxon>
        <taxon>Rhabditida</taxon>
        <taxon>Rhabditina</taxon>
        <taxon>Rhabditomorpha</taxon>
        <taxon>Rhabditoidea</taxon>
        <taxon>Rhabditidae</taxon>
        <taxon>Peloderinae</taxon>
        <taxon>Caenorhabditis</taxon>
    </lineage>
</organism>
<reference evidence="4" key="1">
    <citation type="submission" date="2011-07" db="EMBL/GenBank/DDBJ databases">
        <authorList>
            <consortium name="Caenorhabditis brenneri Sequencing and Analysis Consortium"/>
            <person name="Wilson R.K."/>
        </authorList>
    </citation>
    <scope>NUCLEOTIDE SEQUENCE [LARGE SCALE GENOMIC DNA]</scope>
    <source>
        <strain evidence="4">PB2801</strain>
    </source>
</reference>
<keyword evidence="1" id="KW-1133">Transmembrane helix</keyword>
<gene>
    <name evidence="3" type="ORF">CAEBREN_15351</name>
</gene>
<dbReference type="AlphaFoldDB" id="G0MYG5"/>
<dbReference type="Proteomes" id="UP000008068">
    <property type="component" value="Unassembled WGS sequence"/>
</dbReference>
<keyword evidence="1" id="KW-0812">Transmembrane</keyword>